<feature type="transmembrane region" description="Helical" evidence="6">
    <location>
        <begin position="59"/>
        <end position="85"/>
    </location>
</feature>
<evidence type="ECO:0000256" key="3">
    <source>
        <dbReference type="ARBA" id="ARBA00022692"/>
    </source>
</evidence>
<dbReference type="GeneID" id="7333260"/>
<keyword evidence="4 6" id="KW-1133">Transmembrane helix</keyword>
<dbReference type="PATRIC" id="fig|565050.3.peg.2898"/>
<evidence type="ECO:0000256" key="4">
    <source>
        <dbReference type="ARBA" id="ARBA00022989"/>
    </source>
</evidence>
<reference evidence="7 8" key="1">
    <citation type="journal article" date="2010" name="J. Bacteriol.">
        <title>The genetic basis of laboratory adaptation in Caulobacter crescentus.</title>
        <authorList>
            <person name="Marks M.E."/>
            <person name="Castro-Rojas C.M."/>
            <person name="Teiling C."/>
            <person name="Du L."/>
            <person name="Kapatral V."/>
            <person name="Walunas T.L."/>
            <person name="Crosson S."/>
        </authorList>
    </citation>
    <scope>NUCLEOTIDE SEQUENCE [LARGE SCALE GENOMIC DNA]</scope>
    <source>
        <strain evidence="8">NA1000 / CB15N</strain>
    </source>
</reference>
<dbReference type="GO" id="GO:0016020">
    <property type="term" value="C:membrane"/>
    <property type="evidence" value="ECO:0007669"/>
    <property type="project" value="UniProtKB-SubCell"/>
</dbReference>
<evidence type="ECO:0000256" key="2">
    <source>
        <dbReference type="ARBA" id="ARBA00009773"/>
    </source>
</evidence>
<dbReference type="RefSeq" id="YP_002518344.1">
    <property type="nucleotide sequence ID" value="NC_011916.1"/>
</dbReference>
<feature type="transmembrane region" description="Helical" evidence="6">
    <location>
        <begin position="12"/>
        <end position="39"/>
    </location>
</feature>
<feature type="transmembrane region" description="Helical" evidence="6">
    <location>
        <begin position="214"/>
        <end position="237"/>
    </location>
</feature>
<comment type="subcellular location">
    <subcellularLocation>
        <location evidence="1">Membrane</location>
        <topology evidence="1">Multi-pass membrane protein</topology>
    </subcellularLocation>
</comment>
<dbReference type="PhylomeDB" id="A0A0H3CB40"/>
<dbReference type="HOGENOM" id="CLU_031275_0_0_5"/>
<dbReference type="RefSeq" id="WP_010920717.1">
    <property type="nucleotide sequence ID" value="NC_011916.1"/>
</dbReference>
<evidence type="ECO:0000256" key="5">
    <source>
        <dbReference type="ARBA" id="ARBA00023136"/>
    </source>
</evidence>
<keyword evidence="3 6" id="KW-0812">Transmembrane</keyword>
<sequence>MSKTGASFLVNFAVAAGLLYVFSAVLWPFTLALVLAILITSLSDRVVRLLPKARPWMVFAITAVIVGGIIVASMAVVIGGGARIVERMPAMMARIDQLLALIHLPGGGVMSLAALAQKVELGPLADGLLTSVQNASAGLGLTLIFLFFLLLSKPMIEKRIDQIVASRGGQGLAMVLERSFSGVERYMYVQSITGLMIAFGSWVVMRAVGLESALFWSLVIFLFAYLPVLGVLAGSVGPTLFALLQFPTLTPAIAIFVGIQVVSSIVGNLVLPKMQADSQNIDPAASLIAVGMWTVLWGVPGAFLAIPLTLALMYALAQYDDLRWLAVLISHDGDPTPMEPAE</sequence>
<dbReference type="SMR" id="A0A0H3CB40"/>
<dbReference type="EMBL" id="CP001340">
    <property type="protein sequence ID" value="ACL96436.1"/>
    <property type="molecule type" value="Genomic_DNA"/>
</dbReference>
<keyword evidence="8" id="KW-1185">Reference proteome</keyword>
<dbReference type="AlphaFoldDB" id="A0A0H3CB40"/>
<comment type="similarity">
    <text evidence="2">Belongs to the autoinducer-2 exporter (AI-2E) (TC 2.A.86) family.</text>
</comment>
<feature type="transmembrane region" description="Helical" evidence="6">
    <location>
        <begin position="291"/>
        <end position="316"/>
    </location>
</feature>
<feature type="transmembrane region" description="Helical" evidence="6">
    <location>
        <begin position="97"/>
        <end position="116"/>
    </location>
</feature>
<dbReference type="Proteomes" id="UP000001364">
    <property type="component" value="Chromosome"/>
</dbReference>
<evidence type="ECO:0000256" key="6">
    <source>
        <dbReference type="SAM" id="Phobius"/>
    </source>
</evidence>
<gene>
    <name evidence="7" type="ordered locus">CCNA_02971</name>
</gene>
<keyword evidence="5 6" id="KW-0472">Membrane</keyword>
<dbReference type="KEGG" id="ccs:CCNA_02971"/>
<accession>A0A0H3CB40</accession>
<evidence type="ECO:0000256" key="1">
    <source>
        <dbReference type="ARBA" id="ARBA00004141"/>
    </source>
</evidence>
<dbReference type="OrthoDB" id="9799225at2"/>
<proteinExistence type="inferred from homology"/>
<feature type="transmembrane region" description="Helical" evidence="6">
    <location>
        <begin position="128"/>
        <end position="151"/>
    </location>
</feature>
<dbReference type="Pfam" id="PF01594">
    <property type="entry name" value="AI-2E_transport"/>
    <property type="match status" value="1"/>
</dbReference>
<feature type="transmembrane region" description="Helical" evidence="6">
    <location>
        <begin position="249"/>
        <end position="271"/>
    </location>
</feature>
<dbReference type="InterPro" id="IPR002549">
    <property type="entry name" value="AI-2E-like"/>
</dbReference>
<evidence type="ECO:0000313" key="7">
    <source>
        <dbReference type="EMBL" id="ACL96436.1"/>
    </source>
</evidence>
<organism evidence="7 8">
    <name type="scientific">Caulobacter vibrioides (strain NA1000 / CB15N)</name>
    <name type="common">Caulobacter crescentus</name>
    <dbReference type="NCBI Taxonomy" id="565050"/>
    <lineage>
        <taxon>Bacteria</taxon>
        <taxon>Pseudomonadati</taxon>
        <taxon>Pseudomonadota</taxon>
        <taxon>Alphaproteobacteria</taxon>
        <taxon>Caulobacterales</taxon>
        <taxon>Caulobacteraceae</taxon>
        <taxon>Caulobacter</taxon>
    </lineage>
</organism>
<name>A0A0H3CB40_CAUVN</name>
<protein>
    <submittedName>
        <fullName evidence="7">Membrane permease</fullName>
    </submittedName>
</protein>
<evidence type="ECO:0000313" key="8">
    <source>
        <dbReference type="Proteomes" id="UP000001364"/>
    </source>
</evidence>